<dbReference type="Proteomes" id="UP000237381">
    <property type="component" value="Unassembled WGS sequence"/>
</dbReference>
<reference evidence="1 2" key="1">
    <citation type="submission" date="2018-01" db="EMBL/GenBank/DDBJ databases">
        <title>Genomic Encyclopedia of Type Strains, Phase III (KMG-III): the genomes of soil and plant-associated and newly described type strains.</title>
        <authorList>
            <person name="Whitman W."/>
        </authorList>
    </citation>
    <scope>NUCLEOTIDE SEQUENCE [LARGE SCALE GENOMIC DNA]</scope>
    <source>
        <strain evidence="1 2">JCM 18070</strain>
    </source>
</reference>
<name>A0A2S4LTQ2_9BURK</name>
<protein>
    <submittedName>
        <fullName evidence="1">Uncharacterized protein</fullName>
    </submittedName>
</protein>
<accession>A0A2S4LTQ2</accession>
<evidence type="ECO:0000313" key="1">
    <source>
        <dbReference type="EMBL" id="POR45826.1"/>
    </source>
</evidence>
<keyword evidence="2" id="KW-1185">Reference proteome</keyword>
<dbReference type="AlphaFoldDB" id="A0A2S4LTQ2"/>
<gene>
    <name evidence="1" type="ORF">B0G62_12951</name>
</gene>
<organism evidence="1 2">
    <name type="scientific">Paraburkholderia eburnea</name>
    <dbReference type="NCBI Taxonomy" id="1189126"/>
    <lineage>
        <taxon>Bacteria</taxon>
        <taxon>Pseudomonadati</taxon>
        <taxon>Pseudomonadota</taxon>
        <taxon>Betaproteobacteria</taxon>
        <taxon>Burkholderiales</taxon>
        <taxon>Burkholderiaceae</taxon>
        <taxon>Paraburkholderia</taxon>
    </lineage>
</organism>
<proteinExistence type="predicted"/>
<dbReference type="EMBL" id="PQGA01000029">
    <property type="protein sequence ID" value="POR45826.1"/>
    <property type="molecule type" value="Genomic_DNA"/>
</dbReference>
<sequence length="46" mass="5082">MTLKASVQNQAVDIAAWIEQELCYSATSFGQTGWVDPGHYRVPGRV</sequence>
<evidence type="ECO:0000313" key="2">
    <source>
        <dbReference type="Proteomes" id="UP000237381"/>
    </source>
</evidence>
<comment type="caution">
    <text evidence="1">The sequence shown here is derived from an EMBL/GenBank/DDBJ whole genome shotgun (WGS) entry which is preliminary data.</text>
</comment>